<organism evidence="1 2">
    <name type="scientific">Candidatus Venteria ishoeyi</name>
    <dbReference type="NCBI Taxonomy" id="1899563"/>
    <lineage>
        <taxon>Bacteria</taxon>
        <taxon>Pseudomonadati</taxon>
        <taxon>Pseudomonadota</taxon>
        <taxon>Gammaproteobacteria</taxon>
        <taxon>Thiotrichales</taxon>
        <taxon>Thiotrichaceae</taxon>
        <taxon>Venteria</taxon>
    </lineage>
</organism>
<sequence>MLKHIFIGYITILILLPYIALADIKTKYACPWNVDQQEQGFIIQYTGTKNVKNLNFYAFFQDTEKSLTYENIQESVHFNMEIVSTSEKFFKLPQKDLDVYLIASDTELEGLKSNKLSISKTDYQKTNVLLEPITNTKDPGDGTLILRPVKQDNAEFNKLSYMKVCRVIASTSGD</sequence>
<dbReference type="Proteomes" id="UP000236724">
    <property type="component" value="Unassembled WGS sequence"/>
</dbReference>
<accession>A0A1H6F8N4</accession>
<dbReference type="RefSeq" id="WP_103919376.1">
    <property type="nucleotide sequence ID" value="NZ_FMSV02000257.1"/>
</dbReference>
<evidence type="ECO:0000313" key="2">
    <source>
        <dbReference type="Proteomes" id="UP000236724"/>
    </source>
</evidence>
<dbReference type="EMBL" id="FMSV02000257">
    <property type="protein sequence ID" value="SEH05446.1"/>
    <property type="molecule type" value="Genomic_DNA"/>
</dbReference>
<reference evidence="1 2" key="1">
    <citation type="submission" date="2016-10" db="EMBL/GenBank/DDBJ databases">
        <authorList>
            <person name="de Groot N.N."/>
        </authorList>
    </citation>
    <scope>NUCLEOTIDE SEQUENCE [LARGE SCALE GENOMIC DNA]</scope>
    <source>
        <strain evidence="1">MBHS1</strain>
    </source>
</reference>
<proteinExistence type="predicted"/>
<name>A0A1H6F8N4_9GAMM</name>
<protein>
    <submittedName>
        <fullName evidence="1">Uncharacterized protein</fullName>
    </submittedName>
</protein>
<dbReference type="AlphaFoldDB" id="A0A1H6F8N4"/>
<gene>
    <name evidence="1" type="ORF">MBHS_01299</name>
</gene>
<keyword evidence="2" id="KW-1185">Reference proteome</keyword>
<evidence type="ECO:0000313" key="1">
    <source>
        <dbReference type="EMBL" id="SEH05446.1"/>
    </source>
</evidence>